<feature type="region of interest" description="Disordered" evidence="1">
    <location>
        <begin position="1"/>
        <end position="70"/>
    </location>
</feature>
<keyword evidence="3" id="KW-1185">Reference proteome</keyword>
<feature type="compositionally biased region" description="Basic and acidic residues" evidence="1">
    <location>
        <begin position="133"/>
        <end position="153"/>
    </location>
</feature>
<reference evidence="2" key="1">
    <citation type="journal article" date="2023" name="Mol. Phylogenet. Evol.">
        <title>Genome-scale phylogeny and comparative genomics of the fungal order Sordariales.</title>
        <authorList>
            <person name="Hensen N."/>
            <person name="Bonometti L."/>
            <person name="Westerberg I."/>
            <person name="Brannstrom I.O."/>
            <person name="Guillou S."/>
            <person name="Cros-Aarteil S."/>
            <person name="Calhoun S."/>
            <person name="Haridas S."/>
            <person name="Kuo A."/>
            <person name="Mondo S."/>
            <person name="Pangilinan J."/>
            <person name="Riley R."/>
            <person name="LaButti K."/>
            <person name="Andreopoulos B."/>
            <person name="Lipzen A."/>
            <person name="Chen C."/>
            <person name="Yan M."/>
            <person name="Daum C."/>
            <person name="Ng V."/>
            <person name="Clum A."/>
            <person name="Steindorff A."/>
            <person name="Ohm R.A."/>
            <person name="Martin F."/>
            <person name="Silar P."/>
            <person name="Natvig D.O."/>
            <person name="Lalanne C."/>
            <person name="Gautier V."/>
            <person name="Ament-Velasquez S.L."/>
            <person name="Kruys A."/>
            <person name="Hutchinson M.I."/>
            <person name="Powell A.J."/>
            <person name="Barry K."/>
            <person name="Miller A.N."/>
            <person name="Grigoriev I.V."/>
            <person name="Debuchy R."/>
            <person name="Gladieux P."/>
            <person name="Hiltunen Thoren M."/>
            <person name="Johannesson H."/>
        </authorList>
    </citation>
    <scope>NUCLEOTIDE SEQUENCE</scope>
    <source>
        <strain evidence="2">PSN309</strain>
    </source>
</reference>
<reference evidence="2" key="2">
    <citation type="submission" date="2023-05" db="EMBL/GenBank/DDBJ databases">
        <authorList>
            <consortium name="Lawrence Berkeley National Laboratory"/>
            <person name="Steindorff A."/>
            <person name="Hensen N."/>
            <person name="Bonometti L."/>
            <person name="Westerberg I."/>
            <person name="Brannstrom I.O."/>
            <person name="Guillou S."/>
            <person name="Cros-Aarteil S."/>
            <person name="Calhoun S."/>
            <person name="Haridas S."/>
            <person name="Kuo A."/>
            <person name="Mondo S."/>
            <person name="Pangilinan J."/>
            <person name="Riley R."/>
            <person name="Labutti K."/>
            <person name="Andreopoulos B."/>
            <person name="Lipzen A."/>
            <person name="Chen C."/>
            <person name="Yanf M."/>
            <person name="Daum C."/>
            <person name="Ng V."/>
            <person name="Clum A."/>
            <person name="Ohm R."/>
            <person name="Martin F."/>
            <person name="Silar P."/>
            <person name="Natvig D."/>
            <person name="Lalanne C."/>
            <person name="Gautier V."/>
            <person name="Ament-Velasquez S.L."/>
            <person name="Kruys A."/>
            <person name="Hutchinson M.I."/>
            <person name="Powell A.J."/>
            <person name="Barry K."/>
            <person name="Miller A.N."/>
            <person name="Grigoriev I.V."/>
            <person name="Debuchy R."/>
            <person name="Gladieux P."/>
            <person name="Thoren M.H."/>
            <person name="Johannesson H."/>
        </authorList>
    </citation>
    <scope>NUCLEOTIDE SEQUENCE</scope>
    <source>
        <strain evidence="2">PSN309</strain>
    </source>
</reference>
<name>A0AAN6WNT0_9PEZI</name>
<evidence type="ECO:0000313" key="3">
    <source>
        <dbReference type="Proteomes" id="UP001302126"/>
    </source>
</evidence>
<proteinExistence type="predicted"/>
<comment type="caution">
    <text evidence="2">The sequence shown here is derived from an EMBL/GenBank/DDBJ whole genome shotgun (WGS) entry which is preliminary data.</text>
</comment>
<accession>A0AAN6WNT0</accession>
<gene>
    <name evidence="2" type="ORF">QBC35DRAFT_535630</name>
</gene>
<dbReference type="EMBL" id="MU864538">
    <property type="protein sequence ID" value="KAK4183587.1"/>
    <property type="molecule type" value="Genomic_DNA"/>
</dbReference>
<organism evidence="2 3">
    <name type="scientific">Podospora australis</name>
    <dbReference type="NCBI Taxonomy" id="1536484"/>
    <lineage>
        <taxon>Eukaryota</taxon>
        <taxon>Fungi</taxon>
        <taxon>Dikarya</taxon>
        <taxon>Ascomycota</taxon>
        <taxon>Pezizomycotina</taxon>
        <taxon>Sordariomycetes</taxon>
        <taxon>Sordariomycetidae</taxon>
        <taxon>Sordariales</taxon>
        <taxon>Podosporaceae</taxon>
        <taxon>Podospora</taxon>
    </lineage>
</organism>
<sequence length="561" mass="63174">MTEEEVSQPTPEAEVDQPGTPPDGSSPEAILVEKMLAALEEDTEQENKDVTVGPDLEEGAPAVSPQSRTHHDRMLEEMLVPDFFENENLFNPSPEDHGFRAFLNQIFQDPLMLVTRAGNHDEPRQPAPKRRKPSESPKEKRPRFSVEYTEHKYSTKSPPNAASTDLTTRRVFGHSSTKPISVIWPDGDLSSQVNWYRMISTLRREIIQGMAESGISWTWLQQAQADTDKKWWQGHLNGIFQLLRILGLFRNGLWRFKGAIASLLKASWSTAFRIEDCVSFPKTALGSSVDDVIVTVPPTRELFFEDRSGSLEVRQDGKVAWITLDPDTEKILTEGELALKLMISMADVMRDFWSKLQQVETRLKQIRKHLDSLTAFVPCLEMTAKQADDPNNLEPSPGISLLGQFYTSGKLGTIKECLGWLSDTEDDDGGLLSLEKTVETEVSAVRDTTLDIFCNVNALAPLISGPCSAEVLSCQREMWGSRLQNMRAQWWRFREYPPPAHDLDPEGVQEAWMRCMQSLVQYRGCLSNVALRWGKNYNTLVALGVRHDDWIDGAPQGSAQG</sequence>
<dbReference type="AlphaFoldDB" id="A0AAN6WNT0"/>
<dbReference type="Proteomes" id="UP001302126">
    <property type="component" value="Unassembled WGS sequence"/>
</dbReference>
<feature type="compositionally biased region" description="Polar residues" evidence="1">
    <location>
        <begin position="155"/>
        <end position="164"/>
    </location>
</feature>
<feature type="region of interest" description="Disordered" evidence="1">
    <location>
        <begin position="118"/>
        <end position="164"/>
    </location>
</feature>
<evidence type="ECO:0000256" key="1">
    <source>
        <dbReference type="SAM" id="MobiDB-lite"/>
    </source>
</evidence>
<protein>
    <submittedName>
        <fullName evidence="2">Uncharacterized protein</fullName>
    </submittedName>
</protein>
<evidence type="ECO:0000313" key="2">
    <source>
        <dbReference type="EMBL" id="KAK4183587.1"/>
    </source>
</evidence>